<dbReference type="Proteomes" id="UP001152523">
    <property type="component" value="Unassembled WGS sequence"/>
</dbReference>
<protein>
    <recommendedName>
        <fullName evidence="1">PB1-like domain-containing protein</fullName>
    </recommendedName>
</protein>
<organism evidence="2 3">
    <name type="scientific">Cuscuta epithymum</name>
    <dbReference type="NCBI Taxonomy" id="186058"/>
    <lineage>
        <taxon>Eukaryota</taxon>
        <taxon>Viridiplantae</taxon>
        <taxon>Streptophyta</taxon>
        <taxon>Embryophyta</taxon>
        <taxon>Tracheophyta</taxon>
        <taxon>Spermatophyta</taxon>
        <taxon>Magnoliopsida</taxon>
        <taxon>eudicotyledons</taxon>
        <taxon>Gunneridae</taxon>
        <taxon>Pentapetalae</taxon>
        <taxon>asterids</taxon>
        <taxon>lamiids</taxon>
        <taxon>Solanales</taxon>
        <taxon>Convolvulaceae</taxon>
        <taxon>Cuscuteae</taxon>
        <taxon>Cuscuta</taxon>
        <taxon>Cuscuta subgen. Cuscuta</taxon>
    </lineage>
</organism>
<evidence type="ECO:0000313" key="2">
    <source>
        <dbReference type="EMBL" id="CAH9059310.1"/>
    </source>
</evidence>
<accession>A0AAV0C1Z4</accession>
<feature type="domain" description="PB1-like" evidence="1">
    <location>
        <begin position="39"/>
        <end position="137"/>
    </location>
</feature>
<sequence length="143" mass="16782">MGLERVITIKRQIRLKVWRSKKKLGPKILLLFIKLVMDDEHVNLWIHHGGKWDCPKKKKQYLGGEVKIMENVDIDFLSKFEFEGYAQDLGYINGVDMWFRRFSEMCGPVSLQQIGCDKDVKDMLVCKIMDPHIDVYFVSKSSK</sequence>
<dbReference type="EMBL" id="CAMAPF010000008">
    <property type="protein sequence ID" value="CAH9059310.1"/>
    <property type="molecule type" value="Genomic_DNA"/>
</dbReference>
<dbReference type="InterPro" id="IPR058594">
    <property type="entry name" value="PB1-like_dom_pln"/>
</dbReference>
<evidence type="ECO:0000313" key="3">
    <source>
        <dbReference type="Proteomes" id="UP001152523"/>
    </source>
</evidence>
<feature type="non-terminal residue" evidence="2">
    <location>
        <position position="143"/>
    </location>
</feature>
<name>A0AAV0C1Z4_9ASTE</name>
<dbReference type="Pfam" id="PF26130">
    <property type="entry name" value="PB1-like"/>
    <property type="match status" value="1"/>
</dbReference>
<gene>
    <name evidence="2" type="ORF">CEPIT_LOCUS1375</name>
</gene>
<dbReference type="AlphaFoldDB" id="A0AAV0C1Z4"/>
<reference evidence="2" key="1">
    <citation type="submission" date="2022-07" db="EMBL/GenBank/DDBJ databases">
        <authorList>
            <person name="Macas J."/>
            <person name="Novak P."/>
            <person name="Neumann P."/>
        </authorList>
    </citation>
    <scope>NUCLEOTIDE SEQUENCE</scope>
</reference>
<evidence type="ECO:0000259" key="1">
    <source>
        <dbReference type="Pfam" id="PF26130"/>
    </source>
</evidence>
<keyword evidence="3" id="KW-1185">Reference proteome</keyword>
<proteinExistence type="predicted"/>
<comment type="caution">
    <text evidence="2">The sequence shown here is derived from an EMBL/GenBank/DDBJ whole genome shotgun (WGS) entry which is preliminary data.</text>
</comment>